<dbReference type="AlphaFoldDB" id="A0A3B0U7I3"/>
<dbReference type="Pfam" id="PF13715">
    <property type="entry name" value="CarbopepD_reg_2"/>
    <property type="match status" value="1"/>
</dbReference>
<sequence>MKFVLTSLLFFCSIFLSAQESKNLTIEVSGKIISQKTLESIPFAHVVINKTRLGTVTNQQGYFRLVLPNKYASSTLKISSIGFESTYINLSIAKKLTELTIKLKESSKFLEGVVITPKDEARLL</sequence>
<dbReference type="Gene3D" id="2.60.40.1120">
    <property type="entry name" value="Carboxypeptidase-like, regulatory domain"/>
    <property type="match status" value="1"/>
</dbReference>
<proteinExistence type="predicted"/>
<dbReference type="SUPFAM" id="SSF49464">
    <property type="entry name" value="Carboxypeptidase regulatory domain-like"/>
    <property type="match status" value="1"/>
</dbReference>
<organism evidence="1">
    <name type="scientific">hydrothermal vent metagenome</name>
    <dbReference type="NCBI Taxonomy" id="652676"/>
    <lineage>
        <taxon>unclassified sequences</taxon>
        <taxon>metagenomes</taxon>
        <taxon>ecological metagenomes</taxon>
    </lineage>
</organism>
<protein>
    <recommendedName>
        <fullName evidence="2">TonB-dependent receptor</fullName>
    </recommendedName>
</protein>
<name>A0A3B0U7I3_9ZZZZ</name>
<feature type="non-terminal residue" evidence="1">
    <location>
        <position position="124"/>
    </location>
</feature>
<dbReference type="EMBL" id="UOES01000166">
    <property type="protein sequence ID" value="VAW26971.1"/>
    <property type="molecule type" value="Genomic_DNA"/>
</dbReference>
<evidence type="ECO:0000313" key="1">
    <source>
        <dbReference type="EMBL" id="VAW26971.1"/>
    </source>
</evidence>
<accession>A0A3B0U7I3</accession>
<evidence type="ECO:0008006" key="2">
    <source>
        <dbReference type="Google" id="ProtNLM"/>
    </source>
</evidence>
<dbReference type="InterPro" id="IPR008969">
    <property type="entry name" value="CarboxyPept-like_regulatory"/>
</dbReference>
<reference evidence="1" key="1">
    <citation type="submission" date="2018-06" db="EMBL/GenBank/DDBJ databases">
        <authorList>
            <person name="Zhirakovskaya E."/>
        </authorList>
    </citation>
    <scope>NUCLEOTIDE SEQUENCE</scope>
</reference>
<gene>
    <name evidence="1" type="ORF">MNBD_BACTEROID06-524</name>
</gene>